<feature type="compositionally biased region" description="Basic and acidic residues" evidence="1">
    <location>
        <begin position="605"/>
        <end position="624"/>
    </location>
</feature>
<feature type="compositionally biased region" description="Basic and acidic residues" evidence="1">
    <location>
        <begin position="305"/>
        <end position="318"/>
    </location>
</feature>
<feature type="compositionally biased region" description="Low complexity" evidence="1">
    <location>
        <begin position="641"/>
        <end position="654"/>
    </location>
</feature>
<feature type="region of interest" description="Disordered" evidence="1">
    <location>
        <begin position="222"/>
        <end position="320"/>
    </location>
</feature>
<feature type="region of interest" description="Disordered" evidence="1">
    <location>
        <begin position="356"/>
        <end position="536"/>
    </location>
</feature>
<dbReference type="EMBL" id="JAJVDC020000100">
    <property type="protein sequence ID" value="KAL1625036.1"/>
    <property type="molecule type" value="Genomic_DNA"/>
</dbReference>
<comment type="caution">
    <text evidence="2">The sequence shown here is derived from an EMBL/GenBank/DDBJ whole genome shotgun (WGS) entry which is preliminary data.</text>
</comment>
<protein>
    <submittedName>
        <fullName evidence="2">Uncharacterized protein</fullName>
    </submittedName>
</protein>
<feature type="compositionally biased region" description="Polar residues" evidence="1">
    <location>
        <begin position="161"/>
        <end position="172"/>
    </location>
</feature>
<feature type="compositionally biased region" description="Pro residues" evidence="1">
    <location>
        <begin position="882"/>
        <end position="891"/>
    </location>
</feature>
<feature type="compositionally biased region" description="Basic and acidic residues" evidence="1">
    <location>
        <begin position="798"/>
        <end position="810"/>
    </location>
</feature>
<feature type="compositionally biased region" description="Polar residues" evidence="1">
    <location>
        <begin position="926"/>
        <end position="946"/>
    </location>
</feature>
<feature type="region of interest" description="Disordered" evidence="1">
    <location>
        <begin position="780"/>
        <end position="1038"/>
    </location>
</feature>
<organism evidence="2 3">
    <name type="scientific">Neofusicoccum ribis</name>
    <dbReference type="NCBI Taxonomy" id="45134"/>
    <lineage>
        <taxon>Eukaryota</taxon>
        <taxon>Fungi</taxon>
        <taxon>Dikarya</taxon>
        <taxon>Ascomycota</taxon>
        <taxon>Pezizomycotina</taxon>
        <taxon>Dothideomycetes</taxon>
        <taxon>Dothideomycetes incertae sedis</taxon>
        <taxon>Botryosphaeriales</taxon>
        <taxon>Botryosphaeriaceae</taxon>
        <taxon>Neofusicoccum</taxon>
    </lineage>
</organism>
<proteinExistence type="predicted"/>
<keyword evidence="3" id="KW-1185">Reference proteome</keyword>
<feature type="compositionally biased region" description="Low complexity" evidence="1">
    <location>
        <begin position="892"/>
        <end position="919"/>
    </location>
</feature>
<feature type="compositionally biased region" description="Gly residues" evidence="1">
    <location>
        <begin position="1009"/>
        <end position="1025"/>
    </location>
</feature>
<reference evidence="2 3" key="1">
    <citation type="submission" date="2024-02" db="EMBL/GenBank/DDBJ databases">
        <title>De novo assembly and annotation of 12 fungi associated with fruit tree decline syndrome in Ontario, Canada.</title>
        <authorList>
            <person name="Sulman M."/>
            <person name="Ellouze W."/>
            <person name="Ilyukhin E."/>
        </authorList>
    </citation>
    <scope>NUCLEOTIDE SEQUENCE [LARGE SCALE GENOMIC DNA]</scope>
    <source>
        <strain evidence="2 3">M1-105</strain>
    </source>
</reference>
<feature type="region of interest" description="Disordered" evidence="1">
    <location>
        <begin position="1"/>
        <end position="180"/>
    </location>
</feature>
<evidence type="ECO:0000256" key="1">
    <source>
        <dbReference type="SAM" id="MobiDB-lite"/>
    </source>
</evidence>
<feature type="compositionally biased region" description="Low complexity" evidence="1">
    <location>
        <begin position="855"/>
        <end position="873"/>
    </location>
</feature>
<feature type="compositionally biased region" description="Acidic residues" evidence="1">
    <location>
        <begin position="446"/>
        <end position="469"/>
    </location>
</feature>
<feature type="compositionally biased region" description="Basic and acidic residues" evidence="1">
    <location>
        <begin position="244"/>
        <end position="255"/>
    </location>
</feature>
<name>A0ABR3SMH5_9PEZI</name>
<sequence length="1038" mass="110567">MADANSSTPPPEQEQPTRPASFDPKWNQTDASFLHPSALPRPKAPRAWERQPHSPFARNGKYRKVWKRYELRSQPQTKDSAAATEKKSAMVSPRKIVKKRALDAPADPNATPGRKGPKNKAFAPTRWETPRRHSGRIASRKIAPPMFMEKPSPKPTRVDAVSTTAEYHSSESSDAEDPLDDIQTHRLIELAQDEATVEANEGFSVVEDLISQPEDAREQLAINLSTRITSPQALAVEQGAEPETAEKSDRARPDVEAPDANDTSPITNDIEERAMHDGIWAAGVHSEPESGQTDAGPVESSSSNETKENEVGIPKDENDTITIPVSLFQESHAIAMEVEHAEVDDSSAVEDLAVPQIPETQWPEISVADVNESEEPATTSPEHVKAISETSVDTIMEGQEEQSTGGSQTEDSRAETKAAAQEEEQPTNLEQLLQADAAQALSSDSGLEDDEVSVADEEMDETEHLDEDGFTLTELPEADGEDATSIPSPSLSAAESPRFSAIADTLTLNLPDRTPPKNRTTKDIPEESASPVDEDTAFLREFLSRADASKASREAITPRLESITNRRDSDIVRQALASPRIALERKDPNSPSMANVASPTRKGRSKESERASDTTALDGKKLDFSDITEDLTLEKPAPAPAESSETTSNSQNTRRSSRARQTRLPATPSASNAGPNRIQFRRADGTDPVILKKTEAQELANLTRNNTRRNKGTALAAPIRLNKLKAESLKAGASPGAPSPNGPVPIYANPEIEVYQASKLRWDQQLVYFQEQDNLAGLTSLSDDELAGPAETPVQEPAGKEDRKRKDKSSTSKPARTKRARGLGAGNGTPAKGLLAPASLLPAEVQAETLETESSKTSGKKPSSASTKSSASTRARKADKPTPTPPAPTAPSPSDGSSSSSSSKIPSPSSSAEQPSSSNAPPPPMETSTAQPAPSQLPTPSSIGQSRRSRLQTPRKVKLPVPVPVSAAAGAASTPGPTAPAAAQTQAQSASRIIGLTPKKMPVAKPAGSTGGPEVSGGGNGGQGLSAGRRRAEAGRRP</sequence>
<feature type="compositionally biased region" description="Polar residues" evidence="1">
    <location>
        <begin position="589"/>
        <end position="598"/>
    </location>
</feature>
<evidence type="ECO:0000313" key="3">
    <source>
        <dbReference type="Proteomes" id="UP001521116"/>
    </source>
</evidence>
<feature type="compositionally biased region" description="Low complexity" evidence="1">
    <location>
        <begin position="431"/>
        <end position="445"/>
    </location>
</feature>
<feature type="region of interest" description="Disordered" evidence="1">
    <location>
        <begin position="577"/>
        <end position="688"/>
    </location>
</feature>
<feature type="compositionally biased region" description="Low complexity" evidence="1">
    <location>
        <begin position="964"/>
        <end position="990"/>
    </location>
</feature>
<accession>A0ABR3SMH5</accession>
<dbReference type="Proteomes" id="UP001521116">
    <property type="component" value="Unassembled WGS sequence"/>
</dbReference>
<feature type="compositionally biased region" description="Polar residues" evidence="1">
    <location>
        <begin position="222"/>
        <end position="232"/>
    </location>
</feature>
<evidence type="ECO:0000313" key="2">
    <source>
        <dbReference type="EMBL" id="KAL1625036.1"/>
    </source>
</evidence>
<feature type="compositionally biased region" description="Basic residues" evidence="1">
    <location>
        <begin position="947"/>
        <end position="958"/>
    </location>
</feature>
<gene>
    <name evidence="2" type="ORF">SLS56_007544</name>
</gene>